<organism evidence="2 3">
    <name type="scientific">Collybiopsis confluens</name>
    <dbReference type="NCBI Taxonomy" id="2823264"/>
    <lineage>
        <taxon>Eukaryota</taxon>
        <taxon>Fungi</taxon>
        <taxon>Dikarya</taxon>
        <taxon>Basidiomycota</taxon>
        <taxon>Agaricomycotina</taxon>
        <taxon>Agaricomycetes</taxon>
        <taxon>Agaricomycetidae</taxon>
        <taxon>Agaricales</taxon>
        <taxon>Marasmiineae</taxon>
        <taxon>Omphalotaceae</taxon>
        <taxon>Collybiopsis</taxon>
    </lineage>
</organism>
<name>A0A8H5MH62_9AGAR</name>
<sequence length="541" mass="60677">MQAPSRASMIVTAAAEIPIPKDVIDLTTEDPNEAITDSESTVKRPGRRPRKLSDAHKETRVKPPVGVEQVRVERPVRRSRKAIQRHSINNSRPKNPQNELRAFHARNPSHVPARPVPRTNDDQLAAALTYAFSRNADAQCDLDRNDEKQNLVGALSSAFTGNAVPDSFSSDEELGGLSLISGSESEPAHGIRLPERRRRRISTRATPPHTTQIPSPVKRAVPPRAAKVGYVAPSESTMREELDVENLSIRLPLGFSVAPENESEYMDPNDDVLLDYDSSAEVEEKRKQKKSLELSVAPIILRNNLRFLQARRGLARDDQRRTNTESRYDSSITRGTWAYIQRVDEYCGEEALDWVWTGRQGWDTNRKPKEYQVVTLKEDSIDNNPSDEESESEQEAGEKPNRAVPTPLRKRPHAEGEQEPIAHKRAKAAHDILSEHKTLKTTVTKDRPCLSTTQWAELLQKLVKGKNPITEQELQEVLLHFGNVAEQLSKQAETGIENQQLYGSIWKSLEHIAQSAAGALGIPGYYEGTLQWEAKKIINKA</sequence>
<feature type="region of interest" description="Disordered" evidence="1">
    <location>
        <begin position="374"/>
        <end position="421"/>
    </location>
</feature>
<reference evidence="2 3" key="1">
    <citation type="journal article" date="2020" name="ISME J.">
        <title>Uncovering the hidden diversity of litter-decomposition mechanisms in mushroom-forming fungi.</title>
        <authorList>
            <person name="Floudas D."/>
            <person name="Bentzer J."/>
            <person name="Ahren D."/>
            <person name="Johansson T."/>
            <person name="Persson P."/>
            <person name="Tunlid A."/>
        </authorList>
    </citation>
    <scope>NUCLEOTIDE SEQUENCE [LARGE SCALE GENOMIC DNA]</scope>
    <source>
        <strain evidence="2 3">CBS 406.79</strain>
    </source>
</reference>
<feature type="region of interest" description="Disordered" evidence="1">
    <location>
        <begin position="29"/>
        <end position="98"/>
    </location>
</feature>
<feature type="compositionally biased region" description="Polar residues" evidence="1">
    <location>
        <begin position="86"/>
        <end position="98"/>
    </location>
</feature>
<feature type="compositionally biased region" description="Basic and acidic residues" evidence="1">
    <location>
        <begin position="51"/>
        <end position="61"/>
    </location>
</feature>
<accession>A0A8H5MH62</accession>
<dbReference type="EMBL" id="JAACJN010000001">
    <property type="protein sequence ID" value="KAF5393579.1"/>
    <property type="molecule type" value="Genomic_DNA"/>
</dbReference>
<protein>
    <submittedName>
        <fullName evidence="2">Uncharacterized protein</fullName>
    </submittedName>
</protein>
<evidence type="ECO:0000256" key="1">
    <source>
        <dbReference type="SAM" id="MobiDB-lite"/>
    </source>
</evidence>
<proteinExistence type="predicted"/>
<keyword evidence="3" id="KW-1185">Reference proteome</keyword>
<evidence type="ECO:0000313" key="2">
    <source>
        <dbReference type="EMBL" id="KAF5393579.1"/>
    </source>
</evidence>
<dbReference type="AlphaFoldDB" id="A0A8H5MH62"/>
<comment type="caution">
    <text evidence="2">The sequence shown here is derived from an EMBL/GenBank/DDBJ whole genome shotgun (WGS) entry which is preliminary data.</text>
</comment>
<dbReference type="OrthoDB" id="2892623at2759"/>
<feature type="compositionally biased region" description="Acidic residues" evidence="1">
    <location>
        <begin position="385"/>
        <end position="395"/>
    </location>
</feature>
<gene>
    <name evidence="2" type="ORF">D9757_000393</name>
</gene>
<evidence type="ECO:0000313" key="3">
    <source>
        <dbReference type="Proteomes" id="UP000518752"/>
    </source>
</evidence>
<dbReference type="Proteomes" id="UP000518752">
    <property type="component" value="Unassembled WGS sequence"/>
</dbReference>